<comment type="caution">
    <text evidence="1">The sequence shown here is derived from an EMBL/GenBank/DDBJ whole genome shotgun (WGS) entry which is preliminary data.</text>
</comment>
<sequence>ATDERNPTSSTAPKAYGFWDQPRPISIFQPFCSALSMRGH</sequence>
<feature type="non-terminal residue" evidence="1">
    <location>
        <position position="1"/>
    </location>
</feature>
<gene>
    <name evidence="1" type="ORF">PC118_g14386</name>
</gene>
<reference evidence="1" key="1">
    <citation type="submission" date="2018-10" db="EMBL/GenBank/DDBJ databases">
        <title>Effector identification in a new, highly contiguous assembly of the strawberry crown rot pathogen Phytophthora cactorum.</title>
        <authorList>
            <person name="Armitage A.D."/>
            <person name="Nellist C.F."/>
            <person name="Bates H."/>
            <person name="Vickerstaff R.J."/>
            <person name="Harrison R.J."/>
        </authorList>
    </citation>
    <scope>NUCLEOTIDE SEQUENCE</scope>
    <source>
        <strain evidence="1">P415</strain>
    </source>
</reference>
<evidence type="ECO:0000313" key="1">
    <source>
        <dbReference type="EMBL" id="KAG2974659.1"/>
    </source>
</evidence>
<organism evidence="1 2">
    <name type="scientific">Phytophthora cactorum</name>
    <dbReference type="NCBI Taxonomy" id="29920"/>
    <lineage>
        <taxon>Eukaryota</taxon>
        <taxon>Sar</taxon>
        <taxon>Stramenopiles</taxon>
        <taxon>Oomycota</taxon>
        <taxon>Peronosporomycetes</taxon>
        <taxon>Peronosporales</taxon>
        <taxon>Peronosporaceae</taxon>
        <taxon>Phytophthora</taxon>
    </lineage>
</organism>
<evidence type="ECO:0000313" key="2">
    <source>
        <dbReference type="Proteomes" id="UP000697107"/>
    </source>
</evidence>
<protein>
    <submittedName>
        <fullName evidence="1">Uncharacterized protein</fullName>
    </submittedName>
</protein>
<proteinExistence type="predicted"/>
<accession>A0A8T1FTW4</accession>
<dbReference type="AlphaFoldDB" id="A0A8T1FTW4"/>
<dbReference type="EMBL" id="RCML01000522">
    <property type="protein sequence ID" value="KAG2974659.1"/>
    <property type="molecule type" value="Genomic_DNA"/>
</dbReference>
<dbReference type="Proteomes" id="UP000697107">
    <property type="component" value="Unassembled WGS sequence"/>
</dbReference>
<name>A0A8T1FTW4_9STRA</name>